<dbReference type="InterPro" id="IPR010284">
    <property type="entry name" value="PSII_Ycf12_core-subunit"/>
</dbReference>
<evidence type="ECO:0000313" key="8">
    <source>
        <dbReference type="EMBL" id="AID67573.1"/>
    </source>
</evidence>
<comment type="subcellular location">
    <subcellularLocation>
        <location evidence="1">Membrane</location>
        <topology evidence="1">Single-pass membrane protein</topology>
    </subcellularLocation>
    <subcellularLocation>
        <location evidence="7">Plastid</location>
        <location evidence="7">Chloroplast thylakoid membrane</location>
        <topology evidence="7">Single-pass membrane protein</topology>
    </subcellularLocation>
</comment>
<dbReference type="EMBL" id="KJ746598">
    <property type="protein sequence ID" value="AID67573.1"/>
    <property type="molecule type" value="Genomic_DNA"/>
</dbReference>
<proteinExistence type="inferred from homology"/>
<sequence>MNIEIIGNLISILLIAGAGPAIVAILAFNKGNL</sequence>
<keyword evidence="6 7" id="KW-0604">Photosystem II</keyword>
<comment type="similarity">
    <text evidence="7">Belongs to the Psb30/Ycf12 family.</text>
</comment>
<keyword evidence="4 7" id="KW-1133">Transmembrane helix</keyword>
<reference evidence="8" key="1">
    <citation type="journal article" date="2014" name="BMC Genomics">
        <title>Six newly sequenced chloroplast genomes from prasinophyte green algae provide insights into the relationships among prasinophyte lineages and the diversity of streamlined genome architecture in picoplanktonic species.</title>
        <authorList>
            <person name="Lemieux C."/>
            <person name="Otis C."/>
            <person name="Turmel M."/>
        </authorList>
    </citation>
    <scope>NUCLEOTIDE SEQUENCE</scope>
</reference>
<dbReference type="Pfam" id="PF05969">
    <property type="entry name" value="PSII_Ycf12"/>
    <property type="match status" value="1"/>
</dbReference>
<dbReference type="GeneID" id="20357981"/>
<comment type="subunit">
    <text evidence="7">PSII is composed of 1 copy each of membrane proteins PsbA, PsbB, PsbC, PsbD, PsbE, PsbF, PsbH, PsbI, PsbJ, PsbK, PsbL, PsbM, PsbT, PsbX, PsbY, PsbZ, Psb30/Ycf12, peripheral proteins of the oxygen-evolving complex and a large number of cofactors. It forms dimeric complexes.</text>
</comment>
<evidence type="ECO:0000256" key="3">
    <source>
        <dbReference type="ARBA" id="ARBA00022692"/>
    </source>
</evidence>
<dbReference type="HAMAP" id="MF_01329">
    <property type="entry name" value="PSII_Psb30_Ycf12"/>
    <property type="match status" value="1"/>
</dbReference>
<comment type="function">
    <text evidence="7">A core subunit of photosystem II (PSII), probably helps stabilize the reaction center.</text>
</comment>
<keyword evidence="7" id="KW-0793">Thylakoid</keyword>
<evidence type="ECO:0000256" key="2">
    <source>
        <dbReference type="ARBA" id="ARBA00022531"/>
    </source>
</evidence>
<accession>A0A088CIB5</accession>
<feature type="transmembrane region" description="Helical" evidence="7">
    <location>
        <begin position="6"/>
        <end position="28"/>
    </location>
</feature>
<keyword evidence="8" id="KW-0150">Chloroplast</keyword>
<keyword evidence="8" id="KW-0934">Plastid</keyword>
<keyword evidence="3 7" id="KW-0812">Transmembrane</keyword>
<keyword evidence="5 7" id="KW-0472">Membrane</keyword>
<evidence type="ECO:0000256" key="4">
    <source>
        <dbReference type="ARBA" id="ARBA00022989"/>
    </source>
</evidence>
<dbReference type="GO" id="GO:0015979">
    <property type="term" value="P:photosynthesis"/>
    <property type="evidence" value="ECO:0007669"/>
    <property type="project" value="UniProtKB-KW"/>
</dbReference>
<gene>
    <name evidence="7 8" type="primary">ycf12</name>
    <name evidence="7" type="synonym">psb30</name>
</gene>
<evidence type="ECO:0000256" key="1">
    <source>
        <dbReference type="ARBA" id="ARBA00004167"/>
    </source>
</evidence>
<dbReference type="GO" id="GO:0009535">
    <property type="term" value="C:chloroplast thylakoid membrane"/>
    <property type="evidence" value="ECO:0007669"/>
    <property type="project" value="UniProtKB-SubCell"/>
</dbReference>
<dbReference type="AlphaFoldDB" id="A0A088CIB5"/>
<name>A0A088CIB5_9VIRI</name>
<geneLocation type="chloroplast" evidence="8"/>
<keyword evidence="2 7" id="KW-0602">Photosynthesis</keyword>
<evidence type="ECO:0000256" key="6">
    <source>
        <dbReference type="ARBA" id="ARBA00023276"/>
    </source>
</evidence>
<dbReference type="RefSeq" id="YP_009057519.1">
    <property type="nucleotide sequence ID" value="NC_024817.1"/>
</dbReference>
<evidence type="ECO:0000256" key="5">
    <source>
        <dbReference type="ARBA" id="ARBA00023136"/>
    </source>
</evidence>
<evidence type="ECO:0000256" key="7">
    <source>
        <dbReference type="HAMAP-Rule" id="MF_01329"/>
    </source>
</evidence>
<organism evidence="8">
    <name type="scientific">Prasinoderma coloniale</name>
    <dbReference type="NCBI Taxonomy" id="156133"/>
    <lineage>
        <taxon>Eukaryota</taxon>
        <taxon>Viridiplantae</taxon>
        <taxon>Prasinodermophyta</taxon>
        <taxon>Prasinodermophyceae</taxon>
        <taxon>Prasinodermales</taxon>
        <taxon>Prasinodermaceae</taxon>
        <taxon>Prasinoderma</taxon>
    </lineage>
</organism>
<protein>
    <recommendedName>
        <fullName evidence="7">Photosystem II reaction center protein Psb30</fullName>
    </recommendedName>
    <alternativeName>
        <fullName evidence="7">Photosystem II reaction center protein Ycf12</fullName>
    </alternativeName>
</protein>
<dbReference type="GO" id="GO:0009523">
    <property type="term" value="C:photosystem II"/>
    <property type="evidence" value="ECO:0007669"/>
    <property type="project" value="UniProtKB-KW"/>
</dbReference>